<proteinExistence type="predicted"/>
<keyword evidence="2" id="KW-0812">Transmembrane</keyword>
<name>A0A367ZQW6_9BACT</name>
<keyword evidence="2" id="KW-1133">Transmembrane helix</keyword>
<sequence length="521" mass="56565">MTTLLHRFVLWCDDHLNPLLVKDLRQACLGWFFPGALLLFMLLQLLVLFLQLETEVQQESWRAGGEVFLALVNLLVFTTMGLLPMIMGYRVSQDFVPGEQDLFMITALTPRQIIHGKVLAAWVMTAMFYALHLPLATLTVFLRGVDFPTIFTILGAGFLYTGLIHLLVVMVVVGPMKEHSGGATLLGGGLFLYLLNGLFQGFIHVVRSGQAGGVLGLIAEYWPVLLILGFMAGASYEWAVAQVSPLSANRSRGLRVFVTVFLAVVYPVALWLSVRQGRGEPFGVWAMFTTVVMLLAFPVGASERMFPSRRVLEEIPAGWLGRLRGFLFASGVAGGLAWAVAMTGGLVVGFAAGCRLLEAIGVNRVYDQDAVWGFTGALLYSCNIALSGFLLRRLSLRLGLADEYGAHFPLGLFLVTGILPFTAMAVLELQAGDLFGLAYLSPFLAWHREHRAVVLWCQAGWALVVWGLFLPWFIEQWQAFRPSAAAGTAPVSSMAAGGDRGVAAREGQGPSAAGADEVGHG</sequence>
<feature type="transmembrane region" description="Helical" evidence="2">
    <location>
        <begin position="221"/>
        <end position="241"/>
    </location>
</feature>
<feature type="transmembrane region" description="Helical" evidence="2">
    <location>
        <begin position="412"/>
        <end position="432"/>
    </location>
</feature>
<accession>A0A367ZQW6</accession>
<keyword evidence="2" id="KW-0472">Membrane</keyword>
<dbReference type="EMBL" id="QOQW01000007">
    <property type="protein sequence ID" value="RCK80237.1"/>
    <property type="molecule type" value="Genomic_DNA"/>
</dbReference>
<feature type="transmembrane region" description="Helical" evidence="2">
    <location>
        <begin position="148"/>
        <end position="173"/>
    </location>
</feature>
<feature type="transmembrane region" description="Helical" evidence="2">
    <location>
        <begin position="253"/>
        <end position="272"/>
    </location>
</feature>
<organism evidence="3 4">
    <name type="scientific">Candidatus Ozemobacter sibiricus</name>
    <dbReference type="NCBI Taxonomy" id="2268124"/>
    <lineage>
        <taxon>Bacteria</taxon>
        <taxon>Candidatus Ozemobacteria</taxon>
        <taxon>Candidatus Ozemobacterales</taxon>
        <taxon>Candidatus Ozemobacteraceae</taxon>
        <taxon>Candidatus Ozemobacter</taxon>
    </lineage>
</organism>
<feature type="transmembrane region" description="Helical" evidence="2">
    <location>
        <begin position="452"/>
        <end position="474"/>
    </location>
</feature>
<feature type="transmembrane region" description="Helical" evidence="2">
    <location>
        <begin position="371"/>
        <end position="391"/>
    </location>
</feature>
<comment type="caution">
    <text evidence="3">The sequence shown here is derived from an EMBL/GenBank/DDBJ whole genome shotgun (WGS) entry which is preliminary data.</text>
</comment>
<dbReference type="Proteomes" id="UP000252355">
    <property type="component" value="Unassembled WGS sequence"/>
</dbReference>
<reference evidence="3 4" key="1">
    <citation type="submission" date="2018-05" db="EMBL/GenBank/DDBJ databases">
        <title>A metagenomic window into the 2 km-deep terrestrial subsurface aquifer revealed taxonomically and functionally diverse microbial community comprising novel uncultured bacterial lineages.</title>
        <authorList>
            <person name="Kadnikov V.V."/>
            <person name="Mardanov A.V."/>
            <person name="Beletsky A.V."/>
            <person name="Banks D."/>
            <person name="Pimenov N.V."/>
            <person name="Frank Y.A."/>
            <person name="Karnachuk O.V."/>
            <person name="Ravin N.V."/>
        </authorList>
    </citation>
    <scope>NUCLEOTIDE SEQUENCE [LARGE SCALE GENOMIC DNA]</scope>
    <source>
        <strain evidence="3">BY5</strain>
    </source>
</reference>
<feature type="transmembrane region" description="Helical" evidence="2">
    <location>
        <begin position="119"/>
        <end position="142"/>
    </location>
</feature>
<feature type="transmembrane region" description="Helical" evidence="2">
    <location>
        <begin position="28"/>
        <end position="47"/>
    </location>
</feature>
<dbReference type="AlphaFoldDB" id="A0A367ZQW6"/>
<feature type="transmembrane region" description="Helical" evidence="2">
    <location>
        <begin position="185"/>
        <end position="206"/>
    </location>
</feature>
<evidence type="ECO:0000256" key="2">
    <source>
        <dbReference type="SAM" id="Phobius"/>
    </source>
</evidence>
<evidence type="ECO:0000313" key="4">
    <source>
        <dbReference type="Proteomes" id="UP000252355"/>
    </source>
</evidence>
<evidence type="ECO:0000256" key="1">
    <source>
        <dbReference type="SAM" id="MobiDB-lite"/>
    </source>
</evidence>
<feature type="transmembrane region" description="Helical" evidence="2">
    <location>
        <begin position="67"/>
        <end position="86"/>
    </location>
</feature>
<feature type="transmembrane region" description="Helical" evidence="2">
    <location>
        <begin position="326"/>
        <end position="351"/>
    </location>
</feature>
<protein>
    <submittedName>
        <fullName evidence="3">Uncharacterized protein</fullName>
    </submittedName>
</protein>
<gene>
    <name evidence="3" type="ORF">OZSIB_3419</name>
</gene>
<feature type="region of interest" description="Disordered" evidence="1">
    <location>
        <begin position="500"/>
        <end position="521"/>
    </location>
</feature>
<feature type="transmembrane region" description="Helical" evidence="2">
    <location>
        <begin position="284"/>
        <end position="306"/>
    </location>
</feature>
<evidence type="ECO:0000313" key="3">
    <source>
        <dbReference type="EMBL" id="RCK80237.1"/>
    </source>
</evidence>